<dbReference type="EnsemblMetazoa" id="SMAR002681-RA">
    <property type="protein sequence ID" value="SMAR002681-PA"/>
    <property type="gene ID" value="SMAR002681"/>
</dbReference>
<dbReference type="PANTHER" id="PTHR12670:SF1">
    <property type="entry name" value="NEUTRAL CERAMIDASE"/>
    <property type="match status" value="1"/>
</dbReference>
<keyword evidence="7" id="KW-0443">Lipid metabolism</keyword>
<evidence type="ECO:0000256" key="5">
    <source>
        <dbReference type="PIRSR" id="PIRSR606823-1"/>
    </source>
</evidence>
<dbReference type="PANTHER" id="PTHR12670">
    <property type="entry name" value="CERAMIDASE"/>
    <property type="match status" value="1"/>
</dbReference>
<evidence type="ECO:0000256" key="8">
    <source>
        <dbReference type="SAM" id="SignalP"/>
    </source>
</evidence>
<evidence type="ECO:0000256" key="3">
    <source>
        <dbReference type="ARBA" id="ARBA00019235"/>
    </source>
</evidence>
<feature type="domain" description="Neutral/alkaline non-lysosomal ceramidase C-terminal" evidence="10">
    <location>
        <begin position="540"/>
        <end position="699"/>
    </location>
</feature>
<dbReference type="Proteomes" id="UP000014500">
    <property type="component" value="Unassembled WGS sequence"/>
</dbReference>
<feature type="chain" id="PRO_5004589823" description="Neutral ceramidase" evidence="8">
    <location>
        <begin position="20"/>
        <end position="701"/>
    </location>
</feature>
<evidence type="ECO:0000313" key="12">
    <source>
        <dbReference type="Proteomes" id="UP000014500"/>
    </source>
</evidence>
<organism evidence="11 12">
    <name type="scientific">Strigamia maritima</name>
    <name type="common">European centipede</name>
    <name type="synonym">Geophilus maritimus</name>
    <dbReference type="NCBI Taxonomy" id="126957"/>
    <lineage>
        <taxon>Eukaryota</taxon>
        <taxon>Metazoa</taxon>
        <taxon>Ecdysozoa</taxon>
        <taxon>Arthropoda</taxon>
        <taxon>Myriapoda</taxon>
        <taxon>Chilopoda</taxon>
        <taxon>Pleurostigmophora</taxon>
        <taxon>Geophilomorpha</taxon>
        <taxon>Linotaeniidae</taxon>
        <taxon>Strigamia</taxon>
    </lineage>
</organism>
<keyword evidence="6" id="KW-0479">Metal-binding</keyword>
<evidence type="ECO:0000313" key="11">
    <source>
        <dbReference type="EnsemblMetazoa" id="SMAR002681-PA"/>
    </source>
</evidence>
<feature type="domain" description="Neutral/alkaline non-lysosomal ceramidase N-terminal" evidence="9">
    <location>
        <begin position="30"/>
        <end position="534"/>
    </location>
</feature>
<evidence type="ECO:0000256" key="2">
    <source>
        <dbReference type="ARBA" id="ARBA00011891"/>
    </source>
</evidence>
<evidence type="ECO:0000256" key="4">
    <source>
        <dbReference type="ARBA" id="ARBA00022801"/>
    </source>
</evidence>
<feature type="binding site" evidence="6">
    <location>
        <position position="121"/>
    </location>
    <ligand>
        <name>Zn(2+)</name>
        <dbReference type="ChEBI" id="CHEBI:29105"/>
    </ligand>
</feature>
<dbReference type="GO" id="GO:0017040">
    <property type="term" value="F:N-acylsphingosine amidohydrolase activity"/>
    <property type="evidence" value="ECO:0007669"/>
    <property type="project" value="UniProtKB-UniRule"/>
</dbReference>
<evidence type="ECO:0000259" key="9">
    <source>
        <dbReference type="Pfam" id="PF04734"/>
    </source>
</evidence>
<reference evidence="12" key="1">
    <citation type="submission" date="2011-05" db="EMBL/GenBank/DDBJ databases">
        <authorList>
            <person name="Richards S.R."/>
            <person name="Qu J."/>
            <person name="Jiang H."/>
            <person name="Jhangiani S.N."/>
            <person name="Agravi P."/>
            <person name="Goodspeed R."/>
            <person name="Gross S."/>
            <person name="Mandapat C."/>
            <person name="Jackson L."/>
            <person name="Mathew T."/>
            <person name="Pu L."/>
            <person name="Thornton R."/>
            <person name="Saada N."/>
            <person name="Wilczek-Boney K.B."/>
            <person name="Lee S."/>
            <person name="Kovar C."/>
            <person name="Wu Y."/>
            <person name="Scherer S.E."/>
            <person name="Worley K.C."/>
            <person name="Muzny D.M."/>
            <person name="Gibbs R."/>
        </authorList>
    </citation>
    <scope>NUCLEOTIDE SEQUENCE</scope>
    <source>
        <strain evidence="12">Brora</strain>
    </source>
</reference>
<keyword evidence="7" id="KW-0746">Sphingolipid metabolism</keyword>
<evidence type="ECO:0000256" key="1">
    <source>
        <dbReference type="ARBA" id="ARBA00009835"/>
    </source>
</evidence>
<dbReference type="GO" id="GO:0005576">
    <property type="term" value="C:extracellular region"/>
    <property type="evidence" value="ECO:0007669"/>
    <property type="project" value="TreeGrafter"/>
</dbReference>
<evidence type="ECO:0000256" key="6">
    <source>
        <dbReference type="PIRSR" id="PIRSR606823-2"/>
    </source>
</evidence>
<dbReference type="PhylomeDB" id="T1INU5"/>
<evidence type="ECO:0000259" key="10">
    <source>
        <dbReference type="Pfam" id="PF17048"/>
    </source>
</evidence>
<dbReference type="OMA" id="GTTVQTC"/>
<dbReference type="EC" id="3.5.1.23" evidence="2 7"/>
<dbReference type="EMBL" id="JH431210">
    <property type="status" value="NOT_ANNOTATED_CDS"/>
    <property type="molecule type" value="Genomic_DNA"/>
</dbReference>
<feature type="binding site" evidence="6">
    <location>
        <position position="468"/>
    </location>
    <ligand>
        <name>Zn(2+)</name>
        <dbReference type="ChEBI" id="CHEBI:29105"/>
    </ligand>
</feature>
<dbReference type="InterPro" id="IPR031329">
    <property type="entry name" value="NEUT/ALK_ceramidase_N"/>
</dbReference>
<keyword evidence="12" id="KW-1185">Reference proteome</keyword>
<dbReference type="STRING" id="126957.T1INU5"/>
<comment type="catalytic activity">
    <reaction evidence="7">
        <text>an N-acylsphing-4-enine + H2O = sphing-4-enine + a fatty acid</text>
        <dbReference type="Rhea" id="RHEA:20856"/>
        <dbReference type="ChEBI" id="CHEBI:15377"/>
        <dbReference type="ChEBI" id="CHEBI:28868"/>
        <dbReference type="ChEBI" id="CHEBI:52639"/>
        <dbReference type="ChEBI" id="CHEBI:57756"/>
        <dbReference type="EC" id="3.5.1.23"/>
    </reaction>
</comment>
<feature type="signal peptide" evidence="8">
    <location>
        <begin position="1"/>
        <end position="19"/>
    </location>
</feature>
<comment type="similarity">
    <text evidence="1 7">Belongs to the neutral ceramidase family.</text>
</comment>
<evidence type="ECO:0000256" key="7">
    <source>
        <dbReference type="RuleBase" id="RU366019"/>
    </source>
</evidence>
<dbReference type="Pfam" id="PF17048">
    <property type="entry name" value="Ceramidse_alk_C"/>
    <property type="match status" value="1"/>
</dbReference>
<dbReference type="GO" id="GO:0046514">
    <property type="term" value="P:ceramide catabolic process"/>
    <property type="evidence" value="ECO:0007669"/>
    <property type="project" value="InterPro"/>
</dbReference>
<accession>T1INU5</accession>
<dbReference type="InterPro" id="IPR038445">
    <property type="entry name" value="NCDase_C_sf"/>
</dbReference>
<sequence length="701" mass="77445">MIAGVSLLLPLLMAIRVGGAPTSSLDSDRYDIGVGIADVTGPAAGINMMGYANPEQTTRGIHTRQWSRAFIVGQKNARVVFVVVEAAMTSHGIKTEVVAELQKRYGKSVYTEANVCLSATHTHSGPGGFMDYALYLITSLGFVKETHNALVRGIVRSIVRAHESVQPGKIGWAKGHLTDASINRSPKAYEQNPESERKRYARNVDTEMLVLKFEDSRGKPLGVVNWFPVHATSMNNTNRLISSDNKGFASLAFERRMNAPGTLPGKGKFVAAFAQSSEGDVSPNIRGARCQDSGESCDAISSSCKGQSQLCVALGPGVNMKESTRMIGQRQFDKAYKLFSEADRYLRGPVGHRHQFLNMSSVKFRLGDRQISTCKAAIGHSFAAGTTDGPGMFSFIQGTRIGHVRSSFWDWLIRFIRPSSIEQDECHRPKPILLNTGEMDFPFAWQPTVVDTQLFRIGNLLILSVPGEFTTMAGRRMTETVKKVIEAFIPDAEVVVAGLSNDYAGYVTTPEEYQVQRYEGASTLYGPNTLLAYMRQYAILAQALFSKALTISGKSPPDLSKKRMSLVPGIVFDSSPSKKKFGFVLMDVEKKSAYKTGSIVKAIFVCGHPRNNLQTESSFLTVDRWNEKRWVIVATDASWETEFEWHRTSTVLGRSMCTTTWEIPRTTRSGTFRIRHFGFRRTLFGEKIGYSGVTSNFSVVA</sequence>
<keyword evidence="4 7" id="KW-0378">Hydrolase</keyword>
<keyword evidence="8" id="KW-0732">Signal</keyword>
<dbReference type="HOGENOM" id="CLU_011300_2_0_1"/>
<dbReference type="Gene3D" id="2.60.40.2300">
    <property type="entry name" value="Neutral/alkaline non-lysosomal ceramidase, C-terminal domain"/>
    <property type="match status" value="1"/>
</dbReference>
<feature type="binding site" evidence="6">
    <location>
        <position position="230"/>
    </location>
    <ligand>
        <name>Zn(2+)</name>
        <dbReference type="ChEBI" id="CHEBI:29105"/>
    </ligand>
</feature>
<protein>
    <recommendedName>
        <fullName evidence="3 7">Neutral ceramidase</fullName>
        <ecNumber evidence="2 7">3.5.1.23</ecNumber>
    </recommendedName>
</protein>
<dbReference type="GO" id="GO:0042759">
    <property type="term" value="P:long-chain fatty acid biosynthetic process"/>
    <property type="evidence" value="ECO:0007669"/>
    <property type="project" value="TreeGrafter"/>
</dbReference>
<dbReference type="GO" id="GO:0046512">
    <property type="term" value="P:sphingosine biosynthetic process"/>
    <property type="evidence" value="ECO:0007669"/>
    <property type="project" value="TreeGrafter"/>
</dbReference>
<dbReference type="InterPro" id="IPR006823">
    <property type="entry name" value="Ceramidase_alk"/>
</dbReference>
<feature type="binding site" evidence="6">
    <location>
        <position position="506"/>
    </location>
    <ligand>
        <name>Zn(2+)</name>
        <dbReference type="ChEBI" id="CHEBI:29105"/>
    </ligand>
</feature>
<reference evidence="11" key="2">
    <citation type="submission" date="2015-02" db="UniProtKB">
        <authorList>
            <consortium name="EnsemblMetazoa"/>
        </authorList>
    </citation>
    <scope>IDENTIFICATION</scope>
</reference>
<dbReference type="Pfam" id="PF04734">
    <property type="entry name" value="Ceramidase_alk"/>
    <property type="match status" value="1"/>
</dbReference>
<proteinExistence type="inferred from homology"/>
<dbReference type="GO" id="GO:0046872">
    <property type="term" value="F:metal ion binding"/>
    <property type="evidence" value="ECO:0007669"/>
    <property type="project" value="UniProtKB-KW"/>
</dbReference>
<keyword evidence="6" id="KW-0862">Zinc</keyword>
<dbReference type="AlphaFoldDB" id="T1INU5"/>
<feature type="active site" description="Nucleophile" evidence="5">
    <location>
        <position position="282"/>
    </location>
</feature>
<dbReference type="GO" id="GO:0016020">
    <property type="term" value="C:membrane"/>
    <property type="evidence" value="ECO:0007669"/>
    <property type="project" value="GOC"/>
</dbReference>
<comment type="cofactor">
    <cofactor evidence="6">
        <name>Zn(2+)</name>
        <dbReference type="ChEBI" id="CHEBI:29105"/>
    </cofactor>
    <text evidence="6">Binds 1 zinc ion per subunit.</text>
</comment>
<name>T1INU5_STRMM</name>
<dbReference type="eggNOG" id="KOG2232">
    <property type="taxonomic scope" value="Eukaryota"/>
</dbReference>
<dbReference type="InterPro" id="IPR031331">
    <property type="entry name" value="NEUT/ALK_ceramidase_C"/>
</dbReference>